<dbReference type="Gene3D" id="3.30.420.40">
    <property type="match status" value="2"/>
</dbReference>
<feature type="binding site" evidence="8">
    <location>
        <position position="191"/>
    </location>
    <ligand>
        <name>substrate</name>
    </ligand>
</feature>
<evidence type="ECO:0000256" key="5">
    <source>
        <dbReference type="ARBA" id="ARBA00023004"/>
    </source>
</evidence>
<comment type="function">
    <text evidence="8">Required for the formation of a threonylcarbamoyl group on adenosine at position 37 (t(6)A37) in tRNAs that read codons beginning with adenine. Is involved in the transfer of the threonylcarbamoyl moiety of threonylcarbamoyl-AMP (TC-AMP) to the N6 group of A37, together with TsaE and TsaB. TsaD likely plays a direct catalytic role in this reaction.</text>
</comment>
<evidence type="ECO:0000256" key="3">
    <source>
        <dbReference type="ARBA" id="ARBA00022694"/>
    </source>
</evidence>
<dbReference type="CDD" id="cd24133">
    <property type="entry name" value="ASKHA_NBD_TsaD_bac"/>
    <property type="match status" value="1"/>
</dbReference>
<dbReference type="EMBL" id="DRHH01000074">
    <property type="protein sequence ID" value="HEB14109.1"/>
    <property type="molecule type" value="Genomic_DNA"/>
</dbReference>
<organism evidence="10">
    <name type="scientific">candidate division WWE3 bacterium</name>
    <dbReference type="NCBI Taxonomy" id="2053526"/>
    <lineage>
        <taxon>Bacteria</taxon>
        <taxon>Katanobacteria</taxon>
    </lineage>
</organism>
<comment type="similarity">
    <text evidence="8">Belongs to the KAE1 / TsaD family.</text>
</comment>
<dbReference type="GO" id="GO:0002949">
    <property type="term" value="P:tRNA threonylcarbamoyladenosine modification"/>
    <property type="evidence" value="ECO:0007669"/>
    <property type="project" value="UniProtKB-UniRule"/>
</dbReference>
<proteinExistence type="inferred from homology"/>
<keyword evidence="4 8" id="KW-0479">Metal-binding</keyword>
<dbReference type="Proteomes" id="UP000885744">
    <property type="component" value="Unassembled WGS sequence"/>
</dbReference>
<feature type="binding site" evidence="8">
    <location>
        <position position="313"/>
    </location>
    <ligand>
        <name>Fe cation</name>
        <dbReference type="ChEBI" id="CHEBI:24875"/>
    </ligand>
</feature>
<keyword evidence="2 8" id="KW-0808">Transferase</keyword>
<comment type="cofactor">
    <cofactor evidence="8">
        <name>Fe(2+)</name>
        <dbReference type="ChEBI" id="CHEBI:29033"/>
    </cofactor>
    <text evidence="8">Binds 1 Fe(2+) ion per subunit.</text>
</comment>
<name>A0A7C1NQG4_UNCKA</name>
<dbReference type="SUPFAM" id="SSF53067">
    <property type="entry name" value="Actin-like ATPase domain"/>
    <property type="match status" value="2"/>
</dbReference>
<evidence type="ECO:0000313" key="10">
    <source>
        <dbReference type="EMBL" id="HEB14109.1"/>
    </source>
</evidence>
<dbReference type="GO" id="GO:0061711">
    <property type="term" value="F:tRNA N(6)-L-threonylcarbamoyladenine synthase activity"/>
    <property type="evidence" value="ECO:0007669"/>
    <property type="project" value="UniProtKB-EC"/>
</dbReference>
<dbReference type="EC" id="2.3.1.234" evidence="8"/>
<evidence type="ECO:0000259" key="9">
    <source>
        <dbReference type="Pfam" id="PF00814"/>
    </source>
</evidence>
<dbReference type="PANTHER" id="PTHR11735">
    <property type="entry name" value="TRNA N6-ADENOSINE THREONYLCARBAMOYLTRANSFERASE"/>
    <property type="match status" value="1"/>
</dbReference>
<protein>
    <recommendedName>
        <fullName evidence="8">tRNA N6-adenosine threonylcarbamoyltransferase</fullName>
        <ecNumber evidence="8">2.3.1.234</ecNumber>
    </recommendedName>
    <alternativeName>
        <fullName evidence="8">N6-L-threonylcarbamoyladenine synthase</fullName>
        <shortName evidence="8">t(6)A synthase</shortName>
    </alternativeName>
    <alternativeName>
        <fullName evidence="8">t(6)A37 threonylcarbamoyladenosine biosynthesis protein TsaD</fullName>
    </alternativeName>
    <alternativeName>
        <fullName evidence="8">tRNA threonylcarbamoyladenosine biosynthesis protein TsaD</fullName>
    </alternativeName>
</protein>
<comment type="caution">
    <text evidence="10">The sequence shown here is derived from an EMBL/GenBank/DDBJ whole genome shotgun (WGS) entry which is preliminary data.</text>
</comment>
<evidence type="ECO:0000256" key="6">
    <source>
        <dbReference type="ARBA" id="ARBA00023315"/>
    </source>
</evidence>
<keyword evidence="3 8" id="KW-0819">tRNA processing</keyword>
<dbReference type="AlphaFoldDB" id="A0A7C1NQG4"/>
<feature type="domain" description="Gcp-like" evidence="9">
    <location>
        <begin position="27"/>
        <end position="319"/>
    </location>
</feature>
<dbReference type="InterPro" id="IPR022450">
    <property type="entry name" value="TsaD"/>
</dbReference>
<keyword evidence="1 8" id="KW-0963">Cytoplasm</keyword>
<feature type="binding site" evidence="8">
    <location>
        <position position="119"/>
    </location>
    <ligand>
        <name>Fe cation</name>
        <dbReference type="ChEBI" id="CHEBI:24875"/>
    </ligand>
</feature>
<dbReference type="InterPro" id="IPR017861">
    <property type="entry name" value="KAE1/TsaD"/>
</dbReference>
<reference evidence="10" key="1">
    <citation type="journal article" date="2020" name="mSystems">
        <title>Genome- and Community-Level Interaction Insights into Carbon Utilization and Element Cycling Functions of Hydrothermarchaeota in Hydrothermal Sediment.</title>
        <authorList>
            <person name="Zhou Z."/>
            <person name="Liu Y."/>
            <person name="Xu W."/>
            <person name="Pan J."/>
            <person name="Luo Z.H."/>
            <person name="Li M."/>
        </authorList>
    </citation>
    <scope>NUCLEOTIDE SEQUENCE [LARGE SCALE GENOMIC DNA]</scope>
    <source>
        <strain evidence="10">HyVt-365</strain>
    </source>
</reference>
<evidence type="ECO:0000256" key="1">
    <source>
        <dbReference type="ARBA" id="ARBA00022490"/>
    </source>
</evidence>
<dbReference type="Pfam" id="PF00814">
    <property type="entry name" value="TsaD"/>
    <property type="match status" value="1"/>
</dbReference>
<feature type="binding site" evidence="8">
    <location>
        <position position="178"/>
    </location>
    <ligand>
        <name>substrate</name>
    </ligand>
</feature>
<feature type="binding site" evidence="8">
    <location>
        <begin position="145"/>
        <end position="149"/>
    </location>
    <ligand>
        <name>substrate</name>
    </ligand>
</feature>
<keyword evidence="6 8" id="KW-0012">Acyltransferase</keyword>
<dbReference type="NCBIfam" id="TIGR00329">
    <property type="entry name" value="gcp_kae1"/>
    <property type="match status" value="1"/>
</dbReference>
<dbReference type="NCBIfam" id="TIGR03723">
    <property type="entry name" value="T6A_TsaD_YgjD"/>
    <property type="match status" value="1"/>
</dbReference>
<evidence type="ECO:0000256" key="4">
    <source>
        <dbReference type="ARBA" id="ARBA00022723"/>
    </source>
</evidence>
<evidence type="ECO:0000256" key="8">
    <source>
        <dbReference type="HAMAP-Rule" id="MF_01445"/>
    </source>
</evidence>
<dbReference type="GO" id="GO:0005737">
    <property type="term" value="C:cytoplasm"/>
    <property type="evidence" value="ECO:0007669"/>
    <property type="project" value="UniProtKB-SubCell"/>
</dbReference>
<dbReference type="FunFam" id="3.30.420.40:FF:000012">
    <property type="entry name" value="tRNA N6-adenosine threonylcarbamoyltransferase"/>
    <property type="match status" value="1"/>
</dbReference>
<dbReference type="InterPro" id="IPR043129">
    <property type="entry name" value="ATPase_NBD"/>
</dbReference>
<sequence>MAKSTKLILAIDTSCDETAAAVTKGVKILSNVIASQTQIHKKYGGVEPLMAKREHQKLINPVIGKALEQAGVNMEDIDAVAVTQGPGLAIALEVGVAKAKELAKKHNKPLIGVDHMEGHLVSAFAKDSDGKFGIANPEFPALGLLVSGGHTELVLMENFGKYELVGQTLDDAAGECFDKVARILDLDYPGGPALSKLAKKGDENAFDFPIPMKSSGDLNFSFSGLKTACLYASQELGKLSRKQKADFAASFEKSAVAHLVNKLSTAVRTYKPKMVLIGGGVINNEKLQEEIKKEMGYADTPVYVPFNNNLLTDNAAMIAVAAYYMAKRGKFVKDPSKLDRVPNLSLENN</sequence>
<dbReference type="PRINTS" id="PR00789">
    <property type="entry name" value="OSIALOPTASE"/>
</dbReference>
<dbReference type="InterPro" id="IPR000905">
    <property type="entry name" value="Gcp-like_dom"/>
</dbReference>
<evidence type="ECO:0000256" key="7">
    <source>
        <dbReference type="ARBA" id="ARBA00048117"/>
    </source>
</evidence>
<feature type="binding site" evidence="8">
    <location>
        <position position="284"/>
    </location>
    <ligand>
        <name>substrate</name>
    </ligand>
</feature>
<dbReference type="HAMAP" id="MF_01445">
    <property type="entry name" value="TsaD"/>
    <property type="match status" value="1"/>
</dbReference>
<feature type="binding site" evidence="8">
    <location>
        <position position="115"/>
    </location>
    <ligand>
        <name>Fe cation</name>
        <dbReference type="ChEBI" id="CHEBI:24875"/>
    </ligand>
</feature>
<dbReference type="PANTHER" id="PTHR11735:SF6">
    <property type="entry name" value="TRNA N6-ADENOSINE THREONYLCARBAMOYLTRANSFERASE, MITOCHONDRIAL"/>
    <property type="match status" value="1"/>
</dbReference>
<comment type="subcellular location">
    <subcellularLocation>
        <location evidence="8">Cytoplasm</location>
    </subcellularLocation>
</comment>
<dbReference type="FunFam" id="3.30.420.40:FF:000040">
    <property type="entry name" value="tRNA N6-adenosine threonylcarbamoyltransferase"/>
    <property type="match status" value="1"/>
</dbReference>
<gene>
    <name evidence="8 10" type="primary">tsaD</name>
    <name evidence="10" type="ORF">ENI09_01730</name>
</gene>
<dbReference type="GO" id="GO:0005506">
    <property type="term" value="F:iron ion binding"/>
    <property type="evidence" value="ECO:0007669"/>
    <property type="project" value="UniProtKB-UniRule"/>
</dbReference>
<comment type="caution">
    <text evidence="8">Lacks conserved residue(s) required for the propagation of feature annotation.</text>
</comment>
<accession>A0A7C1NQG4</accession>
<evidence type="ECO:0000256" key="2">
    <source>
        <dbReference type="ARBA" id="ARBA00022679"/>
    </source>
</evidence>
<comment type="catalytic activity">
    <reaction evidence="7 8">
        <text>L-threonylcarbamoyladenylate + adenosine(37) in tRNA = N(6)-L-threonylcarbamoyladenosine(37) in tRNA + AMP + H(+)</text>
        <dbReference type="Rhea" id="RHEA:37059"/>
        <dbReference type="Rhea" id="RHEA-COMP:10162"/>
        <dbReference type="Rhea" id="RHEA-COMP:10163"/>
        <dbReference type="ChEBI" id="CHEBI:15378"/>
        <dbReference type="ChEBI" id="CHEBI:73682"/>
        <dbReference type="ChEBI" id="CHEBI:74411"/>
        <dbReference type="ChEBI" id="CHEBI:74418"/>
        <dbReference type="ChEBI" id="CHEBI:456215"/>
        <dbReference type="EC" id="2.3.1.234"/>
    </reaction>
</comment>
<keyword evidence="5 8" id="KW-0408">Iron</keyword>